<keyword evidence="3 8" id="KW-0808">Transferase</keyword>
<feature type="transmembrane region" description="Helical" evidence="10">
    <location>
        <begin position="12"/>
        <end position="31"/>
    </location>
</feature>
<feature type="domain" description="Ketosynthase family 3 (KS3)" evidence="11">
    <location>
        <begin position="9"/>
        <end position="429"/>
    </location>
</feature>
<keyword evidence="7" id="KW-0012">Acyltransferase</keyword>
<keyword evidence="10" id="KW-0472">Membrane</keyword>
<dbReference type="SMART" id="SM00825">
    <property type="entry name" value="PKS_KS"/>
    <property type="match status" value="1"/>
</dbReference>
<evidence type="ECO:0000256" key="2">
    <source>
        <dbReference type="ARBA" id="ARBA00022516"/>
    </source>
</evidence>
<dbReference type="PANTHER" id="PTHR11712:SF336">
    <property type="entry name" value="3-OXOACYL-[ACYL-CARRIER-PROTEIN] SYNTHASE, MITOCHONDRIAL"/>
    <property type="match status" value="1"/>
</dbReference>
<organism evidence="12 14">
    <name type="scientific">Limulus polyphemus</name>
    <name type="common">Atlantic horseshoe crab</name>
    <dbReference type="NCBI Taxonomy" id="6850"/>
    <lineage>
        <taxon>Eukaryota</taxon>
        <taxon>Metazoa</taxon>
        <taxon>Ecdysozoa</taxon>
        <taxon>Arthropoda</taxon>
        <taxon>Chelicerata</taxon>
        <taxon>Merostomata</taxon>
        <taxon>Xiphosura</taxon>
        <taxon>Limulidae</taxon>
        <taxon>Limulus</taxon>
    </lineage>
</organism>
<keyword evidence="2 8" id="KW-0444">Lipid biosynthesis</keyword>
<evidence type="ECO:0000256" key="10">
    <source>
        <dbReference type="SAM" id="Phobius"/>
    </source>
</evidence>
<keyword evidence="10" id="KW-1133">Transmembrane helix</keyword>
<reference evidence="13 14" key="1">
    <citation type="submission" date="2025-05" db="UniProtKB">
        <authorList>
            <consortium name="RefSeq"/>
        </authorList>
    </citation>
    <scope>IDENTIFICATION</scope>
    <source>
        <tissue evidence="13 14">Muscle</tissue>
    </source>
</reference>
<accession>A0ABM1BNK3</accession>
<evidence type="ECO:0000256" key="1">
    <source>
        <dbReference type="ARBA" id="ARBA00008467"/>
    </source>
</evidence>
<dbReference type="RefSeq" id="XP_013785596.1">
    <property type="nucleotide sequence ID" value="XM_013930142.2"/>
</dbReference>
<dbReference type="InterPro" id="IPR016039">
    <property type="entry name" value="Thiolase-like"/>
</dbReference>
<evidence type="ECO:0000256" key="6">
    <source>
        <dbReference type="ARBA" id="ARBA00023160"/>
    </source>
</evidence>
<dbReference type="GeneID" id="106469643"/>
<dbReference type="InterPro" id="IPR018201">
    <property type="entry name" value="Ketoacyl_synth_AS"/>
</dbReference>
<dbReference type="InterPro" id="IPR000794">
    <property type="entry name" value="Beta-ketoacyl_synthase"/>
</dbReference>
<sequence>MGLTRCATFPRVVITGLGIACPLGVGVHYVWDRLLQGDCGITAICDSSYDDIPCKLAGYVPRGTELGQLDFNKEFLKSDLKTLSLASCYGLIAAKEALQDAKWNPSSENEQQETGVAVGMGMVDVSDIILTGKTLEDRGYRYVSPYFVPRILVNMVAGQISIRHKLQGPVHAVSTACTTGLHAIGDAFNFIQRGDASVMVCGGSEAVISPLAVAAFARMRALSTNYNDNPSKASRPFDKKREGFVMSEGAGILILESLEHAEKRDAKIYAEVLGYGLSGDAHHITAPREDGKGAFLCMKSTLRDAELEPSAVQYINAHATSTPLGDAAEVRAIKQLFGNHAKTLAISSTKGAIGHMLGAAGSVEAIFTVLACWSGDIPPTINFEETEEDLNFVPVRSQKWPYLGQGERRVALTNSFGFGGTNASLVIGSFNK</sequence>
<dbReference type="RefSeq" id="XP_013785597.1">
    <property type="nucleotide sequence ID" value="XM_013930143.2"/>
</dbReference>
<dbReference type="InterPro" id="IPR014031">
    <property type="entry name" value="Ketoacyl_synth_C"/>
</dbReference>
<dbReference type="Pfam" id="PF02801">
    <property type="entry name" value="Ketoacyl-synt_C"/>
    <property type="match status" value="1"/>
</dbReference>
<evidence type="ECO:0000256" key="4">
    <source>
        <dbReference type="ARBA" id="ARBA00022832"/>
    </source>
</evidence>
<dbReference type="NCBIfam" id="TIGR03150">
    <property type="entry name" value="fabF"/>
    <property type="match status" value="1"/>
</dbReference>
<proteinExistence type="inferred from homology"/>
<keyword evidence="4" id="KW-0276">Fatty acid metabolism</keyword>
<dbReference type="Gene3D" id="3.40.47.10">
    <property type="match status" value="2"/>
</dbReference>
<dbReference type="PROSITE" id="PS00606">
    <property type="entry name" value="KS3_1"/>
    <property type="match status" value="1"/>
</dbReference>
<keyword evidence="6 8" id="KW-0275">Fatty acid biosynthesis</keyword>
<evidence type="ECO:0000256" key="3">
    <source>
        <dbReference type="ARBA" id="ARBA00022679"/>
    </source>
</evidence>
<evidence type="ECO:0000313" key="14">
    <source>
        <dbReference type="RefSeq" id="XP_013785597.1"/>
    </source>
</evidence>
<name>A0ABM1BNK3_LIMPO</name>
<dbReference type="PROSITE" id="PS52004">
    <property type="entry name" value="KS3_2"/>
    <property type="match status" value="1"/>
</dbReference>
<dbReference type="PIRSF" id="PIRSF000447">
    <property type="entry name" value="KAS_II"/>
    <property type="match status" value="1"/>
</dbReference>
<keyword evidence="12" id="KW-1185">Reference proteome</keyword>
<evidence type="ECO:0000313" key="12">
    <source>
        <dbReference type="Proteomes" id="UP000694941"/>
    </source>
</evidence>
<gene>
    <name evidence="13 14" type="primary">LOC106469643</name>
</gene>
<keyword evidence="10" id="KW-0812">Transmembrane</keyword>
<dbReference type="InterPro" id="IPR020841">
    <property type="entry name" value="PKS_Beta-ketoAc_synthase_dom"/>
</dbReference>
<dbReference type="Proteomes" id="UP000694941">
    <property type="component" value="Unplaced"/>
</dbReference>
<evidence type="ECO:0000256" key="7">
    <source>
        <dbReference type="ARBA" id="ARBA00023315"/>
    </source>
</evidence>
<dbReference type="Pfam" id="PF00109">
    <property type="entry name" value="ketoacyl-synt"/>
    <property type="match status" value="1"/>
</dbReference>
<dbReference type="PANTHER" id="PTHR11712">
    <property type="entry name" value="POLYKETIDE SYNTHASE-RELATED"/>
    <property type="match status" value="1"/>
</dbReference>
<protein>
    <recommendedName>
        <fullName evidence="8">3-oxoacyl-[acyl-carrier-protein] synthase</fullName>
    </recommendedName>
</protein>
<evidence type="ECO:0000313" key="13">
    <source>
        <dbReference type="RefSeq" id="XP_013785596.1"/>
    </source>
</evidence>
<evidence type="ECO:0000256" key="8">
    <source>
        <dbReference type="PIRNR" id="PIRNR000447"/>
    </source>
</evidence>
<dbReference type="NCBIfam" id="NF005589">
    <property type="entry name" value="PRK07314.1"/>
    <property type="match status" value="1"/>
</dbReference>
<dbReference type="InterPro" id="IPR014030">
    <property type="entry name" value="Ketoacyl_synth_N"/>
</dbReference>
<keyword evidence="5" id="KW-0443">Lipid metabolism</keyword>
<dbReference type="InterPro" id="IPR017568">
    <property type="entry name" value="3-oxoacyl-ACP_synth-2"/>
</dbReference>
<evidence type="ECO:0000256" key="9">
    <source>
        <dbReference type="RuleBase" id="RU003694"/>
    </source>
</evidence>
<dbReference type="CDD" id="cd00834">
    <property type="entry name" value="KAS_I_II"/>
    <property type="match status" value="1"/>
</dbReference>
<evidence type="ECO:0000256" key="5">
    <source>
        <dbReference type="ARBA" id="ARBA00023098"/>
    </source>
</evidence>
<evidence type="ECO:0000259" key="11">
    <source>
        <dbReference type="PROSITE" id="PS52004"/>
    </source>
</evidence>
<comment type="similarity">
    <text evidence="1 8 9">Belongs to the thiolase-like superfamily. Beta-ketoacyl-ACP synthases family.</text>
</comment>
<dbReference type="SUPFAM" id="SSF53901">
    <property type="entry name" value="Thiolase-like"/>
    <property type="match status" value="2"/>
</dbReference>